<comment type="caution">
    <text evidence="2">The sequence shown here is derived from an EMBL/GenBank/DDBJ whole genome shotgun (WGS) entry which is preliminary data.</text>
</comment>
<evidence type="ECO:0000256" key="1">
    <source>
        <dbReference type="SAM" id="MobiDB-lite"/>
    </source>
</evidence>
<dbReference type="Proteomes" id="UP000250321">
    <property type="component" value="Unassembled WGS sequence"/>
</dbReference>
<feature type="region of interest" description="Disordered" evidence="1">
    <location>
        <begin position="1"/>
        <end position="26"/>
    </location>
</feature>
<sequence length="109" mass="12321">MVTTRRNHEHNSAMTAADRASRPTSEWRSLRSARIRARSRKLVVARVMPQTKGPYWWAFCLVLPARVVAKKKVMKSRAEGNGDYEAREVNAKSLLPARFTGLKSSSKPP</sequence>
<reference evidence="2 3" key="1">
    <citation type="submission" date="2018-02" db="EMBL/GenBank/DDBJ databases">
        <title>Draft genome of wild Prunus yedoensis var. nudiflora.</title>
        <authorList>
            <person name="Baek S."/>
            <person name="Kim J.-H."/>
            <person name="Choi K."/>
            <person name="Kim G.-B."/>
            <person name="Cho A."/>
            <person name="Jang H."/>
            <person name="Shin C.-H."/>
            <person name="Yu H.-J."/>
            <person name="Mun J.-H."/>
        </authorList>
    </citation>
    <scope>NUCLEOTIDE SEQUENCE [LARGE SCALE GENOMIC DNA]</scope>
    <source>
        <strain evidence="3">cv. Jeju island</strain>
        <tissue evidence="2">Leaf</tissue>
    </source>
</reference>
<name>A0A314UUV5_PRUYE</name>
<gene>
    <name evidence="2" type="ORF">Pyn_36570</name>
</gene>
<keyword evidence="3" id="KW-1185">Reference proteome</keyword>
<accession>A0A314UUV5</accession>
<dbReference type="AlphaFoldDB" id="A0A314UUV5"/>
<evidence type="ECO:0000313" key="2">
    <source>
        <dbReference type="EMBL" id="PQM40596.1"/>
    </source>
</evidence>
<dbReference type="EMBL" id="PJQY01003057">
    <property type="protein sequence ID" value="PQM40596.1"/>
    <property type="molecule type" value="Genomic_DNA"/>
</dbReference>
<protein>
    <submittedName>
        <fullName evidence="2">Uncharacterized protein</fullName>
    </submittedName>
</protein>
<evidence type="ECO:0000313" key="3">
    <source>
        <dbReference type="Proteomes" id="UP000250321"/>
    </source>
</evidence>
<organism evidence="2 3">
    <name type="scientific">Prunus yedoensis var. nudiflora</name>
    <dbReference type="NCBI Taxonomy" id="2094558"/>
    <lineage>
        <taxon>Eukaryota</taxon>
        <taxon>Viridiplantae</taxon>
        <taxon>Streptophyta</taxon>
        <taxon>Embryophyta</taxon>
        <taxon>Tracheophyta</taxon>
        <taxon>Spermatophyta</taxon>
        <taxon>Magnoliopsida</taxon>
        <taxon>eudicotyledons</taxon>
        <taxon>Gunneridae</taxon>
        <taxon>Pentapetalae</taxon>
        <taxon>rosids</taxon>
        <taxon>fabids</taxon>
        <taxon>Rosales</taxon>
        <taxon>Rosaceae</taxon>
        <taxon>Amygdaloideae</taxon>
        <taxon>Amygdaleae</taxon>
        <taxon>Prunus</taxon>
    </lineage>
</organism>
<proteinExistence type="predicted"/>